<evidence type="ECO:0000256" key="14">
    <source>
        <dbReference type="ARBA" id="ARBA00023160"/>
    </source>
</evidence>
<evidence type="ECO:0000256" key="7">
    <source>
        <dbReference type="ARBA" id="ARBA00022824"/>
    </source>
</evidence>
<evidence type="ECO:0000256" key="3">
    <source>
        <dbReference type="ARBA" id="ARBA00007742"/>
    </source>
</evidence>
<dbReference type="FunFam" id="1.20.120.1630:FF:000010">
    <property type="entry name" value="Steroid alpha reductase family protein"/>
    <property type="match status" value="1"/>
</dbReference>
<evidence type="ECO:0000256" key="16">
    <source>
        <dbReference type="ARBA" id="ARBA00058640"/>
    </source>
</evidence>
<evidence type="ECO:0000259" key="18">
    <source>
        <dbReference type="Pfam" id="PF02544"/>
    </source>
</evidence>
<comment type="catalytic activity">
    <reaction evidence="15">
        <text>a very-long-chain 2,3-saturated fatty acyl-CoA + NADP(+) = a very-long-chain (2E)-enoyl-CoA + NADPH + H(+)</text>
        <dbReference type="Rhea" id="RHEA:14473"/>
        <dbReference type="ChEBI" id="CHEBI:15378"/>
        <dbReference type="ChEBI" id="CHEBI:57783"/>
        <dbReference type="ChEBI" id="CHEBI:58349"/>
        <dbReference type="ChEBI" id="CHEBI:83724"/>
        <dbReference type="ChEBI" id="CHEBI:83728"/>
        <dbReference type="EC" id="1.3.1.93"/>
    </reaction>
</comment>
<dbReference type="Proteomes" id="UP000237481">
    <property type="component" value="Unassembled WGS sequence"/>
</dbReference>
<dbReference type="PANTHER" id="PTHR10556">
    <property type="entry name" value="3-OXO-5-ALPHA-STEROID 4-DEHYDROGENASE"/>
    <property type="match status" value="1"/>
</dbReference>
<dbReference type="GO" id="GO:0042761">
    <property type="term" value="P:very long-chain fatty acid biosynthetic process"/>
    <property type="evidence" value="ECO:0007669"/>
    <property type="project" value="TreeGrafter"/>
</dbReference>
<keyword evidence="10 17" id="KW-1133">Transmembrane helix</keyword>
<dbReference type="GO" id="GO:0102758">
    <property type="term" value="F:very-long-chain enoyl-CoA reductase activity"/>
    <property type="evidence" value="ECO:0007669"/>
    <property type="project" value="UniProtKB-EC"/>
</dbReference>
<feature type="transmembrane region" description="Helical" evidence="17">
    <location>
        <begin position="261"/>
        <end position="284"/>
    </location>
</feature>
<evidence type="ECO:0000313" key="20">
    <source>
        <dbReference type="Proteomes" id="UP000237481"/>
    </source>
</evidence>
<dbReference type="Pfam" id="PF02544">
    <property type="entry name" value="Steroid_dh"/>
    <property type="match status" value="1"/>
</dbReference>
<keyword evidence="7" id="KW-0256">Endoplasmic reticulum</keyword>
<name>A0A2S4KQ44_9HYPO</name>
<keyword evidence="20" id="KW-1185">Reference proteome</keyword>
<feature type="non-terminal residue" evidence="19">
    <location>
        <position position="1"/>
    </location>
</feature>
<comment type="function">
    <text evidence="16">Catalyzes the last of the four reactions of the long-chain fatty acids elongation cycle. This endoplasmic reticulum-bound enzymatic process, allows the addition of 2 carbons to the chain of long- and very long-chain fatty acids/VLCFAs per cycle. This enzyme reduces the trans-2,3-enoyl-CoA fatty acid intermediate to an acyl-CoA that can be further elongated by entering a new cycle of elongation. Thereby, it participates in the production of VLCFAs of different chain lengths that are involved in multiple biological processes as precursors of membrane lipids and lipid mediators.</text>
</comment>
<dbReference type="OrthoDB" id="540503at2759"/>
<evidence type="ECO:0000256" key="2">
    <source>
        <dbReference type="ARBA" id="ARBA00005194"/>
    </source>
</evidence>
<dbReference type="InterPro" id="IPR001104">
    <property type="entry name" value="3-oxo-5_a-steroid_4-DH_C"/>
</dbReference>
<evidence type="ECO:0000256" key="5">
    <source>
        <dbReference type="ARBA" id="ARBA00022516"/>
    </source>
</evidence>
<evidence type="ECO:0000256" key="8">
    <source>
        <dbReference type="ARBA" id="ARBA00022832"/>
    </source>
</evidence>
<dbReference type="EC" id="1.3.1.93" evidence="4"/>
<evidence type="ECO:0000256" key="12">
    <source>
        <dbReference type="ARBA" id="ARBA00023098"/>
    </source>
</evidence>
<keyword evidence="13 17" id="KW-0472">Membrane</keyword>
<gene>
    <name evidence="19" type="ORF">TPAR_07455</name>
</gene>
<evidence type="ECO:0000256" key="11">
    <source>
        <dbReference type="ARBA" id="ARBA00023002"/>
    </source>
</evidence>
<feature type="domain" description="3-oxo-5-alpha-steroid 4-dehydrogenase C-terminal" evidence="18">
    <location>
        <begin position="183"/>
        <end position="333"/>
    </location>
</feature>
<keyword evidence="9" id="KW-0521">NADP</keyword>
<feature type="transmembrane region" description="Helical" evidence="17">
    <location>
        <begin position="189"/>
        <end position="210"/>
    </location>
</feature>
<comment type="caution">
    <text evidence="19">The sequence shown here is derived from an EMBL/GenBank/DDBJ whole genome shotgun (WGS) entry which is preliminary data.</text>
</comment>
<comment type="similarity">
    <text evidence="3">Belongs to the steroid 5-alpha reductase family.</text>
</comment>
<keyword evidence="8" id="KW-0276">Fatty acid metabolism</keyword>
<proteinExistence type="inferred from homology"/>
<evidence type="ECO:0000256" key="1">
    <source>
        <dbReference type="ARBA" id="ARBA00004477"/>
    </source>
</evidence>
<feature type="transmembrane region" description="Helical" evidence="17">
    <location>
        <begin position="230"/>
        <end position="249"/>
    </location>
</feature>
<reference evidence="19 20" key="1">
    <citation type="submission" date="2018-01" db="EMBL/GenBank/DDBJ databases">
        <title>Harnessing the power of phylogenomics to disentangle the directionality and signatures of interkingdom host jumping in the parasitic fungal genus Tolypocladium.</title>
        <authorList>
            <person name="Quandt C.A."/>
            <person name="Patterson W."/>
            <person name="Spatafora J.W."/>
        </authorList>
    </citation>
    <scope>NUCLEOTIDE SEQUENCE [LARGE SCALE GENOMIC DNA]</scope>
    <source>
        <strain evidence="19 20">NRBC 100945</strain>
    </source>
</reference>
<keyword evidence="11" id="KW-0560">Oxidoreductase</keyword>
<evidence type="ECO:0000256" key="9">
    <source>
        <dbReference type="ARBA" id="ARBA00022857"/>
    </source>
</evidence>
<keyword evidence="12" id="KW-0443">Lipid metabolism</keyword>
<comment type="pathway">
    <text evidence="2">Lipid metabolism; fatty acid biosynthesis.</text>
</comment>
<dbReference type="InterPro" id="IPR039357">
    <property type="entry name" value="SRD5A/TECR"/>
</dbReference>
<dbReference type="PROSITE" id="PS50244">
    <property type="entry name" value="S5A_REDUCTASE"/>
    <property type="match status" value="1"/>
</dbReference>
<dbReference type="GO" id="GO:0005789">
    <property type="term" value="C:endoplasmic reticulum membrane"/>
    <property type="evidence" value="ECO:0007669"/>
    <property type="project" value="UniProtKB-SubCell"/>
</dbReference>
<evidence type="ECO:0000256" key="6">
    <source>
        <dbReference type="ARBA" id="ARBA00022692"/>
    </source>
</evidence>
<evidence type="ECO:0000256" key="4">
    <source>
        <dbReference type="ARBA" id="ARBA00012530"/>
    </source>
</evidence>
<dbReference type="AlphaFoldDB" id="A0A2S4KQ44"/>
<evidence type="ECO:0000256" key="17">
    <source>
        <dbReference type="SAM" id="Phobius"/>
    </source>
</evidence>
<keyword evidence="6 17" id="KW-0812">Transmembrane</keyword>
<evidence type="ECO:0000256" key="13">
    <source>
        <dbReference type="ARBA" id="ARBA00023136"/>
    </source>
</evidence>
<dbReference type="Gene3D" id="1.20.120.1630">
    <property type="match status" value="1"/>
</dbReference>
<evidence type="ECO:0000313" key="19">
    <source>
        <dbReference type="EMBL" id="POR32305.1"/>
    </source>
</evidence>
<accession>A0A2S4KQ44</accession>
<evidence type="ECO:0000256" key="10">
    <source>
        <dbReference type="ARBA" id="ARBA00022989"/>
    </source>
</evidence>
<sequence>QLVPNEICILHRQLNSRPEWLPRRRSSSPAAMLNDVVAAPKQPVRRLPASLDVPSDATVDDLKMLIARAAKIGDYNRIGLFDPSTKKTLKNRRARVADEPNVRAAGEVLVKDLGPQVAWKTVFLVEYLGPILMHALVVAARPYIYAGGDGAMSFTQWLSFGMIVAHFVKRELETLFVHKFSANTMPAFNIVKNSIFYWALSGLLCAYSIYSPRSLAAKAHLPVVDAVGTAIYLFGEMGNALVHLYLSSLRSTGGTERKIPSGYGFALVTCPNYMYEILSWVGIILASRDWAVVVFISVGAAQMYAWARGKESAYRKEFGDKYKKKRFVMLPGLL</sequence>
<dbReference type="STRING" id="94208.A0A2S4KQ44"/>
<comment type="subcellular location">
    <subcellularLocation>
        <location evidence="1">Endoplasmic reticulum membrane</location>
        <topology evidence="1">Multi-pass membrane protein</topology>
    </subcellularLocation>
</comment>
<dbReference type="PANTHER" id="PTHR10556:SF28">
    <property type="entry name" value="VERY-LONG-CHAIN ENOYL-COA REDUCTASE"/>
    <property type="match status" value="1"/>
</dbReference>
<keyword evidence="14" id="KW-0275">Fatty acid biosynthesis</keyword>
<dbReference type="EMBL" id="PKSG01000882">
    <property type="protein sequence ID" value="POR32305.1"/>
    <property type="molecule type" value="Genomic_DNA"/>
</dbReference>
<organism evidence="19 20">
    <name type="scientific">Tolypocladium paradoxum</name>
    <dbReference type="NCBI Taxonomy" id="94208"/>
    <lineage>
        <taxon>Eukaryota</taxon>
        <taxon>Fungi</taxon>
        <taxon>Dikarya</taxon>
        <taxon>Ascomycota</taxon>
        <taxon>Pezizomycotina</taxon>
        <taxon>Sordariomycetes</taxon>
        <taxon>Hypocreomycetidae</taxon>
        <taxon>Hypocreales</taxon>
        <taxon>Ophiocordycipitaceae</taxon>
        <taxon>Tolypocladium</taxon>
    </lineage>
</organism>
<evidence type="ECO:0000256" key="15">
    <source>
        <dbReference type="ARBA" id="ARBA00051495"/>
    </source>
</evidence>
<protein>
    <recommendedName>
        <fullName evidence="4">very-long-chain enoyl-CoA reductase</fullName>
        <ecNumber evidence="4">1.3.1.93</ecNumber>
    </recommendedName>
</protein>
<feature type="transmembrane region" description="Helical" evidence="17">
    <location>
        <begin position="290"/>
        <end position="307"/>
    </location>
</feature>
<keyword evidence="5" id="KW-0444">Lipid biosynthesis</keyword>